<dbReference type="CDD" id="cd07548">
    <property type="entry name" value="P-type_ATPase-Cd_Zn_Co_like"/>
    <property type="match status" value="1"/>
</dbReference>
<reference evidence="10 11" key="1">
    <citation type="journal article" date="2020" name="ISME J.">
        <title>Comparative genomics reveals insights into cyanobacterial evolution and habitat adaptation.</title>
        <authorList>
            <person name="Chen M.Y."/>
            <person name="Teng W.K."/>
            <person name="Zhao L."/>
            <person name="Hu C.X."/>
            <person name="Zhou Y.K."/>
            <person name="Han B.P."/>
            <person name="Song L.R."/>
            <person name="Shu W.S."/>
        </authorList>
    </citation>
    <scope>NUCLEOTIDE SEQUENCE [LARGE SCALE GENOMIC DNA]</scope>
    <source>
        <strain evidence="10 11">FACHB-130</strain>
    </source>
</reference>
<dbReference type="PANTHER" id="PTHR48085">
    <property type="entry name" value="CADMIUM/ZINC-TRANSPORTING ATPASE HMA2-RELATED"/>
    <property type="match status" value="1"/>
</dbReference>
<dbReference type="SFLD" id="SFLDS00003">
    <property type="entry name" value="Haloacid_Dehalogenase"/>
    <property type="match status" value="1"/>
</dbReference>
<evidence type="ECO:0000256" key="8">
    <source>
        <dbReference type="RuleBase" id="RU362081"/>
    </source>
</evidence>
<evidence type="ECO:0000256" key="1">
    <source>
        <dbReference type="ARBA" id="ARBA00004141"/>
    </source>
</evidence>
<keyword evidence="6 8" id="KW-1133">Transmembrane helix</keyword>
<dbReference type="PRINTS" id="PR00941">
    <property type="entry name" value="CDATPASE"/>
</dbReference>
<dbReference type="RefSeq" id="WP_190969690.1">
    <property type="nucleotide sequence ID" value="NZ_JACJTB010000035.1"/>
</dbReference>
<dbReference type="InterPro" id="IPR008250">
    <property type="entry name" value="ATPase_P-typ_transduc_dom_A_sf"/>
</dbReference>
<dbReference type="Pfam" id="PF00122">
    <property type="entry name" value="E1-E2_ATPase"/>
    <property type="match status" value="1"/>
</dbReference>
<evidence type="ECO:0000256" key="2">
    <source>
        <dbReference type="ARBA" id="ARBA00006024"/>
    </source>
</evidence>
<evidence type="ECO:0000256" key="7">
    <source>
        <dbReference type="ARBA" id="ARBA00023136"/>
    </source>
</evidence>
<dbReference type="InterPro" id="IPR059000">
    <property type="entry name" value="ATPase_P-type_domA"/>
</dbReference>
<dbReference type="SFLD" id="SFLDG00002">
    <property type="entry name" value="C1.7:_P-type_atpase_like"/>
    <property type="match status" value="1"/>
</dbReference>
<dbReference type="InterPro" id="IPR018303">
    <property type="entry name" value="ATPase_P-typ_P_site"/>
</dbReference>
<dbReference type="NCBIfam" id="TIGR01512">
    <property type="entry name" value="ATPase-IB2_Cd"/>
    <property type="match status" value="1"/>
</dbReference>
<proteinExistence type="inferred from homology"/>
<dbReference type="Proteomes" id="UP000603457">
    <property type="component" value="Unassembled WGS sequence"/>
</dbReference>
<keyword evidence="11" id="KW-1185">Reference proteome</keyword>
<sequence>MQHKTHSEHSHCCGHDHHDNHNHNHDYHHDDNHNHDHGGEFIFKNEIYSLIVIGILYIFGLIFEQKLHSTPYAIGEYLVFIPAYLLSGWTVLKTAGRNIIKGRIFDETFLMTIATLGALVIHKLPEAVGVMLFYKIGELFQDVAVSRSRNSIKALLEVRPDYANIETAGNIQKVSPDAVKIGDIVVIKPGEKIPLDGEIITGNSQVDTSALTGESVPQTVRVGDTVLAGSINQVGLLKIQVTKLFNESSIAKILDLVQNARSKKAETEKFITKFARYYTPIVVFISLAVAILPPLLIPGATSAEWVYRALILLVISCPCGLVISIPLGYFGGIGGAAKRGILIKGSMFLDTLTTVKTVVFDKTGTLTKGVFKVVEIVPHNSYSEQEILELAAKVEAHSNHPIAQSIRAAYGEDFDISEVSNYEEIAGHGIKANVGNKLVLAGSDRLLHQEHIIHPTCDLEGTVVHLAIDNIYAGYIIIADELKADAKAAIQALKKIGVKKTVMLTGDNQSITARIAQQIGIDTYIAELLPEEKVSAIEKLISTNPKHDKVAFIGDGINDAPVIARADVGMAMGGLGSDAAIETADIVIMTDAPSKVATAIQIARKTRQIVWQNISFALAIKIAFIGLGILGIATMWEAVFADVGVALLAIFNATRIMK</sequence>
<dbReference type="EMBL" id="JACJTB010000035">
    <property type="protein sequence ID" value="MBD2596994.1"/>
    <property type="molecule type" value="Genomic_DNA"/>
</dbReference>
<dbReference type="PROSITE" id="PS00154">
    <property type="entry name" value="ATPASE_E1_E2"/>
    <property type="match status" value="1"/>
</dbReference>
<evidence type="ECO:0000256" key="3">
    <source>
        <dbReference type="ARBA" id="ARBA00022692"/>
    </source>
</evidence>
<dbReference type="NCBIfam" id="TIGR01494">
    <property type="entry name" value="ATPase_P-type"/>
    <property type="match status" value="1"/>
</dbReference>
<dbReference type="InterPro" id="IPR023214">
    <property type="entry name" value="HAD_sf"/>
</dbReference>
<keyword evidence="8" id="KW-1003">Cell membrane</keyword>
<dbReference type="InterPro" id="IPR051014">
    <property type="entry name" value="Cation_Transport_ATPase_IB"/>
</dbReference>
<protein>
    <submittedName>
        <fullName evidence="10">Cadmium-translocating P-type ATPase</fullName>
    </submittedName>
</protein>
<evidence type="ECO:0000256" key="4">
    <source>
        <dbReference type="ARBA" id="ARBA00022723"/>
    </source>
</evidence>
<gene>
    <name evidence="10" type="primary">cadA</name>
    <name evidence="10" type="ORF">H6G74_22080</name>
</gene>
<keyword evidence="4 8" id="KW-0479">Metal-binding</keyword>
<keyword evidence="5" id="KW-1278">Translocase</keyword>
<dbReference type="SUPFAM" id="SSF56784">
    <property type="entry name" value="HAD-like"/>
    <property type="match status" value="1"/>
</dbReference>
<evidence type="ECO:0000256" key="6">
    <source>
        <dbReference type="ARBA" id="ARBA00022989"/>
    </source>
</evidence>
<dbReference type="Gene3D" id="2.70.150.10">
    <property type="entry name" value="Calcium-transporting ATPase, cytoplasmic transduction domain A"/>
    <property type="match status" value="1"/>
</dbReference>
<accession>A0ABR8G1C7</accession>
<dbReference type="SUPFAM" id="SSF81653">
    <property type="entry name" value="Calcium ATPase, transduction domain A"/>
    <property type="match status" value="1"/>
</dbReference>
<feature type="transmembrane region" description="Helical" evidence="8">
    <location>
        <begin position="614"/>
        <end position="633"/>
    </location>
</feature>
<dbReference type="Gene3D" id="3.40.1110.10">
    <property type="entry name" value="Calcium-transporting ATPase, cytoplasmic domain N"/>
    <property type="match status" value="1"/>
</dbReference>
<evidence type="ECO:0000313" key="11">
    <source>
        <dbReference type="Proteomes" id="UP000603457"/>
    </source>
</evidence>
<dbReference type="InterPro" id="IPR023298">
    <property type="entry name" value="ATPase_P-typ_TM_dom_sf"/>
</dbReference>
<keyword evidence="7 8" id="KW-0472">Membrane</keyword>
<dbReference type="InterPro" id="IPR044492">
    <property type="entry name" value="P_typ_ATPase_HD_dom"/>
</dbReference>
<keyword evidence="8" id="KW-0067">ATP-binding</keyword>
<feature type="transmembrane region" description="Helical" evidence="8">
    <location>
        <begin position="277"/>
        <end position="297"/>
    </location>
</feature>
<evidence type="ECO:0000313" key="10">
    <source>
        <dbReference type="EMBL" id="MBD2596994.1"/>
    </source>
</evidence>
<feature type="domain" description="P-type ATPase A" evidence="9">
    <location>
        <begin position="159"/>
        <end position="258"/>
    </location>
</feature>
<comment type="caution">
    <text evidence="10">The sequence shown here is derived from an EMBL/GenBank/DDBJ whole genome shotgun (WGS) entry which is preliminary data.</text>
</comment>
<feature type="transmembrane region" description="Helical" evidence="8">
    <location>
        <begin position="69"/>
        <end position="92"/>
    </location>
</feature>
<dbReference type="Pfam" id="PF00702">
    <property type="entry name" value="Hydrolase"/>
    <property type="match status" value="1"/>
</dbReference>
<comment type="subcellular location">
    <subcellularLocation>
        <location evidence="8">Cell membrane</location>
    </subcellularLocation>
    <subcellularLocation>
        <location evidence="1">Membrane</location>
        <topology evidence="1">Multi-pass membrane protein</topology>
    </subcellularLocation>
</comment>
<dbReference type="PANTHER" id="PTHR48085:SF5">
    <property type="entry name" value="CADMIUM_ZINC-TRANSPORTING ATPASE HMA4-RELATED"/>
    <property type="match status" value="1"/>
</dbReference>
<feature type="transmembrane region" description="Helical" evidence="8">
    <location>
        <begin position="309"/>
        <end position="330"/>
    </location>
</feature>
<dbReference type="InterPro" id="IPR023299">
    <property type="entry name" value="ATPase_P-typ_cyto_dom_N"/>
</dbReference>
<dbReference type="SFLD" id="SFLDF00027">
    <property type="entry name" value="p-type_atpase"/>
    <property type="match status" value="1"/>
</dbReference>
<dbReference type="InterPro" id="IPR036412">
    <property type="entry name" value="HAD-like_sf"/>
</dbReference>
<feature type="transmembrane region" description="Helical" evidence="8">
    <location>
        <begin position="47"/>
        <end position="63"/>
    </location>
</feature>
<dbReference type="PRINTS" id="PR00119">
    <property type="entry name" value="CATATPASE"/>
</dbReference>
<comment type="similarity">
    <text evidence="2 8">Belongs to the cation transport ATPase (P-type) (TC 3.A.3) family. Type IB subfamily.</text>
</comment>
<evidence type="ECO:0000259" key="9">
    <source>
        <dbReference type="Pfam" id="PF00122"/>
    </source>
</evidence>
<dbReference type="Gene3D" id="3.40.50.1000">
    <property type="entry name" value="HAD superfamily/HAD-like"/>
    <property type="match status" value="1"/>
</dbReference>
<dbReference type="InterPro" id="IPR001757">
    <property type="entry name" value="P_typ_ATPase"/>
</dbReference>
<organism evidence="10 11">
    <name type="scientific">Nostoc spongiaeforme FACHB-130</name>
    <dbReference type="NCBI Taxonomy" id="1357510"/>
    <lineage>
        <taxon>Bacteria</taxon>
        <taxon>Bacillati</taxon>
        <taxon>Cyanobacteriota</taxon>
        <taxon>Cyanophyceae</taxon>
        <taxon>Nostocales</taxon>
        <taxon>Nostocaceae</taxon>
        <taxon>Nostoc</taxon>
    </lineage>
</organism>
<keyword evidence="3 8" id="KW-0812">Transmembrane</keyword>
<name>A0ABR8G1C7_9NOSO</name>
<evidence type="ECO:0000256" key="5">
    <source>
        <dbReference type="ARBA" id="ARBA00022967"/>
    </source>
</evidence>
<dbReference type="InterPro" id="IPR027256">
    <property type="entry name" value="P-typ_ATPase_IB"/>
</dbReference>
<keyword evidence="8" id="KW-0547">Nucleotide-binding</keyword>
<dbReference type="NCBIfam" id="TIGR01525">
    <property type="entry name" value="ATPase-IB_hvy"/>
    <property type="match status" value="1"/>
</dbReference>
<dbReference type="SUPFAM" id="SSF81665">
    <property type="entry name" value="Calcium ATPase, transmembrane domain M"/>
    <property type="match status" value="1"/>
</dbReference>